<dbReference type="Proteomes" id="UP001365542">
    <property type="component" value="Unassembled WGS sequence"/>
</dbReference>
<name>A0AAV9XE57_9PEZI</name>
<evidence type="ECO:0000313" key="1">
    <source>
        <dbReference type="EMBL" id="KAK6540124.1"/>
    </source>
</evidence>
<protein>
    <submittedName>
        <fullName evidence="1">Uncharacterized protein</fullName>
    </submittedName>
</protein>
<proteinExistence type="predicted"/>
<sequence length="141" mass="15606">MSKSPPFPYKLLIIRKEGSDWISAHVTVFEFAEDPTPSEFCNSSVNSSVLSLASCDSASLIFMESVLKKINDAPEMEGTGCKYTMAAVDFDKSDWNHRTLILKLVNVNEVSRHIINNGDVHRDGDVLTLHGLGTETPQSFD</sequence>
<keyword evidence="2" id="KW-1185">Reference proteome</keyword>
<organism evidence="1 2">
    <name type="scientific">Orbilia ellipsospora</name>
    <dbReference type="NCBI Taxonomy" id="2528407"/>
    <lineage>
        <taxon>Eukaryota</taxon>
        <taxon>Fungi</taxon>
        <taxon>Dikarya</taxon>
        <taxon>Ascomycota</taxon>
        <taxon>Pezizomycotina</taxon>
        <taxon>Orbiliomycetes</taxon>
        <taxon>Orbiliales</taxon>
        <taxon>Orbiliaceae</taxon>
        <taxon>Orbilia</taxon>
    </lineage>
</organism>
<accession>A0AAV9XE57</accession>
<reference evidence="1 2" key="1">
    <citation type="submission" date="2019-10" db="EMBL/GenBank/DDBJ databases">
        <authorList>
            <person name="Palmer J.M."/>
        </authorList>
    </citation>
    <scope>NUCLEOTIDE SEQUENCE [LARGE SCALE GENOMIC DNA]</scope>
    <source>
        <strain evidence="1 2">TWF694</strain>
    </source>
</reference>
<evidence type="ECO:0000313" key="2">
    <source>
        <dbReference type="Proteomes" id="UP001365542"/>
    </source>
</evidence>
<dbReference type="EMBL" id="JAVHJO010000005">
    <property type="protein sequence ID" value="KAK6540124.1"/>
    <property type="molecule type" value="Genomic_DNA"/>
</dbReference>
<dbReference type="AlphaFoldDB" id="A0AAV9XE57"/>
<comment type="caution">
    <text evidence="1">The sequence shown here is derived from an EMBL/GenBank/DDBJ whole genome shotgun (WGS) entry which is preliminary data.</text>
</comment>
<gene>
    <name evidence="1" type="ORF">TWF694_008946</name>
</gene>